<feature type="region of interest" description="Disordered" evidence="1">
    <location>
        <begin position="187"/>
        <end position="241"/>
    </location>
</feature>
<evidence type="ECO:0000313" key="3">
    <source>
        <dbReference type="EMBL" id="KAF7432079.1"/>
    </source>
</evidence>
<dbReference type="Gene3D" id="1.10.10.2590">
    <property type="entry name" value="BEN domain"/>
    <property type="match status" value="1"/>
</dbReference>
<accession>A0A834UD93</accession>
<evidence type="ECO:0000259" key="2">
    <source>
        <dbReference type="Pfam" id="PF10523"/>
    </source>
</evidence>
<evidence type="ECO:0000256" key="1">
    <source>
        <dbReference type="SAM" id="MobiDB-lite"/>
    </source>
</evidence>
<proteinExistence type="predicted"/>
<dbReference type="Pfam" id="PF10523">
    <property type="entry name" value="BEN"/>
    <property type="match status" value="1"/>
</dbReference>
<evidence type="ECO:0000313" key="4">
    <source>
        <dbReference type="Proteomes" id="UP000600918"/>
    </source>
</evidence>
<keyword evidence="4" id="KW-1185">Reference proteome</keyword>
<protein>
    <recommendedName>
        <fullName evidence="2">BEN domain-containing protein</fullName>
    </recommendedName>
</protein>
<gene>
    <name evidence="3" type="ORF">H0235_005003</name>
</gene>
<dbReference type="EMBL" id="JACSDY010000003">
    <property type="protein sequence ID" value="KAF7432079.1"/>
    <property type="molecule type" value="Genomic_DNA"/>
</dbReference>
<dbReference type="Proteomes" id="UP000600918">
    <property type="component" value="Unassembled WGS sequence"/>
</dbReference>
<dbReference type="InterPro" id="IPR018379">
    <property type="entry name" value="BEN_domain"/>
</dbReference>
<sequence length="267" mass="30057">MAEVLMPIAFFREFFQREGSDWLPLDMRTTPPAAMPAFRGFEEPSPDGVVHLGEGIAVCEEQLRAVKWSDYRKLTRGLAAILFSPTELATCSVTGQRWSRAGTATERPVKPALDKAKVQAIIYQTNTIRNFNFYFENGENIFGDLMKMNLERVSTNSTTMFPHLKRALGKRSGQACVPTSIEFSRAKINIDNDDDDDDDDNNEEQQQQQQQQQRQRQRSLEENLTGREALGESSSSETTSSLGGLMRLHAIHRALQATLRTAAASYF</sequence>
<dbReference type="GO" id="GO:0003677">
    <property type="term" value="F:DNA binding"/>
    <property type="evidence" value="ECO:0007669"/>
    <property type="project" value="InterPro"/>
</dbReference>
<reference evidence="3" key="1">
    <citation type="journal article" date="2020" name="G3 (Bethesda)">
        <title>High-Quality Assemblies for Three Invasive Social Wasps from the &lt;i&gt;Vespula&lt;/i&gt; Genus.</title>
        <authorList>
            <person name="Harrop T.W.R."/>
            <person name="Guhlin J."/>
            <person name="McLaughlin G.M."/>
            <person name="Permina E."/>
            <person name="Stockwell P."/>
            <person name="Gilligan J."/>
            <person name="Le Lec M.F."/>
            <person name="Gruber M.A.M."/>
            <person name="Quinn O."/>
            <person name="Lovegrove M."/>
            <person name="Duncan E.J."/>
            <person name="Remnant E.J."/>
            <person name="Van Eeckhoven J."/>
            <person name="Graham B."/>
            <person name="Knapp R.A."/>
            <person name="Langford K.W."/>
            <person name="Kronenberg Z."/>
            <person name="Press M.O."/>
            <person name="Eacker S.M."/>
            <person name="Wilson-Rankin E.E."/>
            <person name="Purcell J."/>
            <person name="Lester P.J."/>
            <person name="Dearden P.K."/>
        </authorList>
    </citation>
    <scope>NUCLEOTIDE SEQUENCE</scope>
    <source>
        <strain evidence="3">Volc-1</strain>
    </source>
</reference>
<dbReference type="AlphaFoldDB" id="A0A834UD93"/>
<feature type="compositionally biased region" description="Acidic residues" evidence="1">
    <location>
        <begin position="191"/>
        <end position="203"/>
    </location>
</feature>
<comment type="caution">
    <text evidence="3">The sequence shown here is derived from an EMBL/GenBank/DDBJ whole genome shotgun (WGS) entry which is preliminary data.</text>
</comment>
<feature type="compositionally biased region" description="Low complexity" evidence="1">
    <location>
        <begin position="231"/>
        <end position="241"/>
    </location>
</feature>
<organism evidence="3 4">
    <name type="scientific">Vespula pensylvanica</name>
    <name type="common">Western yellow jacket</name>
    <name type="synonym">Wasp</name>
    <dbReference type="NCBI Taxonomy" id="30213"/>
    <lineage>
        <taxon>Eukaryota</taxon>
        <taxon>Metazoa</taxon>
        <taxon>Ecdysozoa</taxon>
        <taxon>Arthropoda</taxon>
        <taxon>Hexapoda</taxon>
        <taxon>Insecta</taxon>
        <taxon>Pterygota</taxon>
        <taxon>Neoptera</taxon>
        <taxon>Endopterygota</taxon>
        <taxon>Hymenoptera</taxon>
        <taxon>Apocrita</taxon>
        <taxon>Aculeata</taxon>
        <taxon>Vespoidea</taxon>
        <taxon>Vespidae</taxon>
        <taxon>Vespinae</taxon>
        <taxon>Vespula</taxon>
    </lineage>
</organism>
<name>A0A834UD93_VESPE</name>
<feature type="compositionally biased region" description="Low complexity" evidence="1">
    <location>
        <begin position="204"/>
        <end position="214"/>
    </location>
</feature>
<feature type="domain" description="BEN" evidence="2">
    <location>
        <begin position="73"/>
        <end position="123"/>
    </location>
</feature>